<proteinExistence type="predicted"/>
<accession>A0A367EV98</accession>
<sequence length="59" mass="6269">MPFVELADGGMQGVVSSGSPSRTRGTPRRRHCCGRRRPSWATWPAPTCGPGAPNCSATR</sequence>
<dbReference type="AlphaFoldDB" id="A0A367EV98"/>
<feature type="compositionally biased region" description="Basic residues" evidence="1">
    <location>
        <begin position="25"/>
        <end position="38"/>
    </location>
</feature>
<feature type="region of interest" description="Disordered" evidence="1">
    <location>
        <begin position="1"/>
        <end position="59"/>
    </location>
</feature>
<comment type="caution">
    <text evidence="2">The sequence shown here is derived from an EMBL/GenBank/DDBJ whole genome shotgun (WGS) entry which is preliminary data.</text>
</comment>
<name>A0A367EV98_9ACTN</name>
<keyword evidence="3" id="KW-1185">Reference proteome</keyword>
<gene>
    <name evidence="2" type="ORF">DQ392_07800</name>
</gene>
<dbReference type="EMBL" id="QOIM01000026">
    <property type="protein sequence ID" value="RCG21619.1"/>
    <property type="molecule type" value="Genomic_DNA"/>
</dbReference>
<reference evidence="2 3" key="1">
    <citation type="submission" date="2018-06" db="EMBL/GenBank/DDBJ databases">
        <title>Streptomyces reniochalinae sp. nov. and Streptomyces diacarnus sp. nov. from marine sponges.</title>
        <authorList>
            <person name="Li L."/>
        </authorList>
    </citation>
    <scope>NUCLEOTIDE SEQUENCE [LARGE SCALE GENOMIC DNA]</scope>
    <source>
        <strain evidence="2 3">LHW50302</strain>
    </source>
</reference>
<evidence type="ECO:0000313" key="2">
    <source>
        <dbReference type="EMBL" id="RCG21619.1"/>
    </source>
</evidence>
<dbReference type="Proteomes" id="UP000253507">
    <property type="component" value="Unassembled WGS sequence"/>
</dbReference>
<organism evidence="2 3">
    <name type="scientific">Streptomyces reniochalinae</name>
    <dbReference type="NCBI Taxonomy" id="2250578"/>
    <lineage>
        <taxon>Bacteria</taxon>
        <taxon>Bacillati</taxon>
        <taxon>Actinomycetota</taxon>
        <taxon>Actinomycetes</taxon>
        <taxon>Kitasatosporales</taxon>
        <taxon>Streptomycetaceae</taxon>
        <taxon>Streptomyces</taxon>
    </lineage>
</organism>
<evidence type="ECO:0000256" key="1">
    <source>
        <dbReference type="SAM" id="MobiDB-lite"/>
    </source>
</evidence>
<protein>
    <submittedName>
        <fullName evidence="2">Uncharacterized protein</fullName>
    </submittedName>
</protein>
<evidence type="ECO:0000313" key="3">
    <source>
        <dbReference type="Proteomes" id="UP000253507"/>
    </source>
</evidence>